<accession>A0A368NB57</accession>
<name>A0A368NB57_9EURY</name>
<proteinExistence type="predicted"/>
<reference evidence="1 2" key="1">
    <citation type="submission" date="2018-07" db="EMBL/GenBank/DDBJ databases">
        <title>Genome sequences of Haloplanus salinus JCM 18368T.</title>
        <authorList>
            <person name="Kim Y.B."/>
            <person name="Roh S.W."/>
        </authorList>
    </citation>
    <scope>NUCLEOTIDE SEQUENCE [LARGE SCALE GENOMIC DNA]</scope>
    <source>
        <strain evidence="1 2">JCM 18368</strain>
    </source>
</reference>
<evidence type="ECO:0000313" key="1">
    <source>
        <dbReference type="EMBL" id="RCU46794.1"/>
    </source>
</evidence>
<dbReference type="InterPro" id="IPR043850">
    <property type="entry name" value="DUF5812"/>
</dbReference>
<comment type="caution">
    <text evidence="1">The sequence shown here is derived from an EMBL/GenBank/DDBJ whole genome shotgun (WGS) entry which is preliminary data.</text>
</comment>
<evidence type="ECO:0000313" key="2">
    <source>
        <dbReference type="Proteomes" id="UP000252189"/>
    </source>
</evidence>
<dbReference type="Proteomes" id="UP000252189">
    <property type="component" value="Unassembled WGS sequence"/>
</dbReference>
<protein>
    <submittedName>
        <fullName evidence="1">Uncharacterized protein</fullName>
    </submittedName>
</protein>
<gene>
    <name evidence="1" type="ORF">DU504_05440</name>
</gene>
<organism evidence="1 2">
    <name type="scientific">Haloplanus salinus</name>
    <dbReference type="NCBI Taxonomy" id="1126245"/>
    <lineage>
        <taxon>Archaea</taxon>
        <taxon>Methanobacteriati</taxon>
        <taxon>Methanobacteriota</taxon>
        <taxon>Stenosarchaea group</taxon>
        <taxon>Halobacteria</taxon>
        <taxon>Halobacteriales</taxon>
        <taxon>Haloferacaceae</taxon>
        <taxon>Haloplanus</taxon>
    </lineage>
</organism>
<dbReference type="AlphaFoldDB" id="A0A368NB57"/>
<keyword evidence="2" id="KW-1185">Reference proteome</keyword>
<dbReference type="OrthoDB" id="203616at2157"/>
<sequence>MTDDKTGTFLVTAADDDSAVLSDVDDGQVHTLAENPGVEVGEAIEGTVAPEPPMEVAWRLVDVAERWTISIEESTESPTTLERELAAEGAVGELTKRERAGTGEIHVLTVAEDETDDAVVDVLDDAAGLRERAARLGVERVVVRSAPGVVSVRYLP</sequence>
<dbReference type="RefSeq" id="WP_114448345.1">
    <property type="nucleotide sequence ID" value="NZ_QPHM01000001.1"/>
</dbReference>
<dbReference type="Pfam" id="PF19129">
    <property type="entry name" value="DUF5812"/>
    <property type="match status" value="1"/>
</dbReference>
<dbReference type="EMBL" id="QPHM01000001">
    <property type="protein sequence ID" value="RCU46794.1"/>
    <property type="molecule type" value="Genomic_DNA"/>
</dbReference>